<dbReference type="GO" id="GO:0046872">
    <property type="term" value="F:metal ion binding"/>
    <property type="evidence" value="ECO:0007669"/>
    <property type="project" value="UniProtKB-KW"/>
</dbReference>
<keyword evidence="3" id="KW-0479">Metal-binding</keyword>
<keyword evidence="2" id="KW-0662">Pyridine nucleotide biosynthesis</keyword>
<keyword evidence="4" id="KW-0378">Hydrolase</keyword>
<dbReference type="InterPro" id="IPR052347">
    <property type="entry name" value="Isochorismatase_Nicotinamidase"/>
</dbReference>
<organism evidence="9 10">
    <name type="scientific">Gordonia rhizosphera NBRC 16068</name>
    <dbReference type="NCBI Taxonomy" id="1108045"/>
    <lineage>
        <taxon>Bacteria</taxon>
        <taxon>Bacillati</taxon>
        <taxon>Actinomycetota</taxon>
        <taxon>Actinomycetes</taxon>
        <taxon>Mycobacteriales</taxon>
        <taxon>Gordoniaceae</taxon>
        <taxon>Gordonia</taxon>
    </lineage>
</organism>
<dbReference type="AlphaFoldDB" id="K6W8X0"/>
<sequence length="199" mass="20937">MSDHAPKDQALVVVDVQNDFCEGGALGVNGGAAVAGAISTILDDYRTIVATRDFHVDPGEHFSDDPDYVDTWPPHCQAGTDGAAFHPAFDVDKAHEVVSKGHYSAAYSGFEGTAKDGTTLADWLHDRGISHVDIVGIATDHCVRATALDAVRAGFEVRVLLNFTAAVAPDTAASALVSMREAGVELVGDLLYDGSSRIQ</sequence>
<name>K6W8X0_9ACTN</name>
<dbReference type="SUPFAM" id="SSF52499">
    <property type="entry name" value="Isochorismatase-like hydrolases"/>
    <property type="match status" value="1"/>
</dbReference>
<protein>
    <recommendedName>
        <fullName evidence="6">nicotinamidase</fullName>
        <ecNumber evidence="6">3.5.1.19</ecNumber>
    </recommendedName>
    <alternativeName>
        <fullName evidence="7">Nicotinamide deamidase</fullName>
    </alternativeName>
</protein>
<dbReference type="eggNOG" id="COG1335">
    <property type="taxonomic scope" value="Bacteria"/>
</dbReference>
<evidence type="ECO:0000256" key="3">
    <source>
        <dbReference type="ARBA" id="ARBA00022723"/>
    </source>
</evidence>
<dbReference type="Proteomes" id="UP000008363">
    <property type="component" value="Unassembled WGS sequence"/>
</dbReference>
<comment type="pathway">
    <text evidence="5">Cofactor biosynthesis; nicotinate biosynthesis; nicotinate from nicotinamide: step 1/1.</text>
</comment>
<comment type="caution">
    <text evidence="9">The sequence shown here is derived from an EMBL/GenBank/DDBJ whole genome shotgun (WGS) entry which is preliminary data.</text>
</comment>
<dbReference type="GO" id="GO:0008936">
    <property type="term" value="F:nicotinamidase activity"/>
    <property type="evidence" value="ECO:0007669"/>
    <property type="project" value="UniProtKB-EC"/>
</dbReference>
<dbReference type="InterPro" id="IPR000868">
    <property type="entry name" value="Isochorismatase-like_dom"/>
</dbReference>
<evidence type="ECO:0000256" key="2">
    <source>
        <dbReference type="ARBA" id="ARBA00022642"/>
    </source>
</evidence>
<gene>
    <name evidence="9" type="primary">pncA</name>
    <name evidence="9" type="ORF">GORHZ_087_00200</name>
</gene>
<proteinExistence type="inferred from homology"/>
<evidence type="ECO:0000313" key="9">
    <source>
        <dbReference type="EMBL" id="GAB90191.1"/>
    </source>
</evidence>
<reference evidence="9 10" key="1">
    <citation type="submission" date="2012-08" db="EMBL/GenBank/DDBJ databases">
        <title>Whole genome shotgun sequence of Gordonia rhizosphera NBRC 16068.</title>
        <authorList>
            <person name="Takarada H."/>
            <person name="Isaki S."/>
            <person name="Hosoyama A."/>
            <person name="Tsuchikane K."/>
            <person name="Katsumata H."/>
            <person name="Baba S."/>
            <person name="Ohji S."/>
            <person name="Yamazaki S."/>
            <person name="Fujita N."/>
        </authorList>
    </citation>
    <scope>NUCLEOTIDE SEQUENCE [LARGE SCALE GENOMIC DNA]</scope>
    <source>
        <strain evidence="9 10">NBRC 16068</strain>
    </source>
</reference>
<comment type="similarity">
    <text evidence="1">Belongs to the isochorismatase family.</text>
</comment>
<evidence type="ECO:0000256" key="7">
    <source>
        <dbReference type="ARBA" id="ARBA00043224"/>
    </source>
</evidence>
<dbReference type="GO" id="GO:0019363">
    <property type="term" value="P:pyridine nucleotide biosynthetic process"/>
    <property type="evidence" value="ECO:0007669"/>
    <property type="project" value="UniProtKB-KW"/>
</dbReference>
<dbReference type="STRING" id="1108045.GORHZ_087_00200"/>
<evidence type="ECO:0000256" key="6">
    <source>
        <dbReference type="ARBA" id="ARBA00039017"/>
    </source>
</evidence>
<evidence type="ECO:0000313" key="10">
    <source>
        <dbReference type="Proteomes" id="UP000008363"/>
    </source>
</evidence>
<dbReference type="Gene3D" id="3.40.50.850">
    <property type="entry name" value="Isochorismatase-like"/>
    <property type="match status" value="1"/>
</dbReference>
<dbReference type="OrthoDB" id="9791276at2"/>
<accession>K6W8X0</accession>
<evidence type="ECO:0000259" key="8">
    <source>
        <dbReference type="Pfam" id="PF00857"/>
    </source>
</evidence>
<dbReference type="PANTHER" id="PTHR11080">
    <property type="entry name" value="PYRAZINAMIDASE/NICOTINAMIDASE"/>
    <property type="match status" value="1"/>
</dbReference>
<dbReference type="EMBL" id="BAHC01000087">
    <property type="protein sequence ID" value="GAB90191.1"/>
    <property type="molecule type" value="Genomic_DNA"/>
</dbReference>
<evidence type="ECO:0000256" key="5">
    <source>
        <dbReference type="ARBA" id="ARBA00037900"/>
    </source>
</evidence>
<evidence type="ECO:0000256" key="4">
    <source>
        <dbReference type="ARBA" id="ARBA00022801"/>
    </source>
</evidence>
<dbReference type="RefSeq" id="WP_006332825.1">
    <property type="nucleotide sequence ID" value="NZ_BAHC01000087.1"/>
</dbReference>
<dbReference type="PANTHER" id="PTHR11080:SF2">
    <property type="entry name" value="LD05707P"/>
    <property type="match status" value="1"/>
</dbReference>
<evidence type="ECO:0000256" key="1">
    <source>
        <dbReference type="ARBA" id="ARBA00006336"/>
    </source>
</evidence>
<dbReference type="CDD" id="cd01011">
    <property type="entry name" value="nicotinamidase"/>
    <property type="match status" value="1"/>
</dbReference>
<dbReference type="Pfam" id="PF00857">
    <property type="entry name" value="Isochorismatase"/>
    <property type="match status" value="1"/>
</dbReference>
<keyword evidence="10" id="KW-1185">Reference proteome</keyword>
<dbReference type="InterPro" id="IPR036380">
    <property type="entry name" value="Isochorismatase-like_sf"/>
</dbReference>
<feature type="domain" description="Isochorismatase-like" evidence="8">
    <location>
        <begin position="10"/>
        <end position="186"/>
    </location>
</feature>
<dbReference type="EC" id="3.5.1.19" evidence="6"/>